<dbReference type="Pfam" id="PF13650">
    <property type="entry name" value="Asp_protease_2"/>
    <property type="match status" value="1"/>
</dbReference>
<organism evidence="2 3">
    <name type="scientific">Phenylobacterium kunshanense</name>
    <dbReference type="NCBI Taxonomy" id="1445034"/>
    <lineage>
        <taxon>Bacteria</taxon>
        <taxon>Pseudomonadati</taxon>
        <taxon>Pseudomonadota</taxon>
        <taxon>Alphaproteobacteria</taxon>
        <taxon>Caulobacterales</taxon>
        <taxon>Caulobacteraceae</taxon>
        <taxon>Phenylobacterium</taxon>
    </lineage>
</organism>
<keyword evidence="3" id="KW-1185">Reference proteome</keyword>
<gene>
    <name evidence="2" type="ORF">DJ019_13705</name>
</gene>
<dbReference type="OrthoDB" id="7187628at2"/>
<evidence type="ECO:0000256" key="1">
    <source>
        <dbReference type="SAM" id="SignalP"/>
    </source>
</evidence>
<dbReference type="EMBL" id="QFYS01000006">
    <property type="protein sequence ID" value="RAK64231.1"/>
    <property type="molecule type" value="Genomic_DNA"/>
</dbReference>
<name>A0A328BCR6_9CAUL</name>
<reference evidence="2 3" key="1">
    <citation type="submission" date="2018-05" db="EMBL/GenBank/DDBJ databases">
        <authorList>
            <person name="Lanie J.A."/>
            <person name="Ng W.-L."/>
            <person name="Kazmierczak K.M."/>
            <person name="Andrzejewski T.M."/>
            <person name="Davidsen T.M."/>
            <person name="Wayne K.J."/>
            <person name="Tettelin H."/>
            <person name="Glass J.I."/>
            <person name="Rusch D."/>
            <person name="Podicherti R."/>
            <person name="Tsui H.-C.T."/>
            <person name="Winkler M.E."/>
        </authorList>
    </citation>
    <scope>NUCLEOTIDE SEQUENCE [LARGE SCALE GENOMIC DNA]</scope>
    <source>
        <strain evidence="2 3">BUT-10</strain>
    </source>
</reference>
<evidence type="ECO:0008006" key="4">
    <source>
        <dbReference type="Google" id="ProtNLM"/>
    </source>
</evidence>
<feature type="signal peptide" evidence="1">
    <location>
        <begin position="1"/>
        <end position="21"/>
    </location>
</feature>
<dbReference type="GO" id="GO:0004190">
    <property type="term" value="F:aspartic-type endopeptidase activity"/>
    <property type="evidence" value="ECO:0007669"/>
    <property type="project" value="InterPro"/>
</dbReference>
<dbReference type="InterPro" id="IPR001969">
    <property type="entry name" value="Aspartic_peptidase_AS"/>
</dbReference>
<dbReference type="Gene3D" id="2.40.70.10">
    <property type="entry name" value="Acid Proteases"/>
    <property type="match status" value="1"/>
</dbReference>
<accession>A0A328BCR6</accession>
<evidence type="ECO:0000313" key="2">
    <source>
        <dbReference type="EMBL" id="RAK64231.1"/>
    </source>
</evidence>
<dbReference type="GO" id="GO:0006508">
    <property type="term" value="P:proteolysis"/>
    <property type="evidence" value="ECO:0007669"/>
    <property type="project" value="InterPro"/>
</dbReference>
<dbReference type="InterPro" id="IPR021109">
    <property type="entry name" value="Peptidase_aspartic_dom_sf"/>
</dbReference>
<proteinExistence type="predicted"/>
<evidence type="ECO:0000313" key="3">
    <source>
        <dbReference type="Proteomes" id="UP000249524"/>
    </source>
</evidence>
<keyword evidence="1" id="KW-0732">Signal</keyword>
<sequence length="260" mass="26369">MARLSLTALASGLVAAGAAGAGEVACRFEGGAPVVSATVAGLAGDFVLDTGAPRTLLHDTRARSEGIVADDLTGSVQVAGATVDGLSIGVADLDVRGWNLSTPLAGVIGADALRGHVVDVSYAPCRIRLSSPGGAAPFRGHVLALDWDLGRPTVEAAVSDDAHEIRGRFVVASGANAPLRLADDLAQAPGLSDPQELYQDGVWFARLPQVSFAGAVGRDVATGLMPADGGVVGVLGGPVLAHFRLRFDFPAGRLIVQPAR</sequence>
<dbReference type="AlphaFoldDB" id="A0A328BCR6"/>
<dbReference type="RefSeq" id="WP_111276618.1">
    <property type="nucleotide sequence ID" value="NZ_QFYS01000006.1"/>
</dbReference>
<protein>
    <recommendedName>
        <fullName evidence="4">Peptidase A2 domain-containing protein</fullName>
    </recommendedName>
</protein>
<dbReference type="Proteomes" id="UP000249524">
    <property type="component" value="Unassembled WGS sequence"/>
</dbReference>
<dbReference type="PROSITE" id="PS00141">
    <property type="entry name" value="ASP_PROTEASE"/>
    <property type="match status" value="1"/>
</dbReference>
<feature type="chain" id="PRO_5016338407" description="Peptidase A2 domain-containing protein" evidence="1">
    <location>
        <begin position="22"/>
        <end position="260"/>
    </location>
</feature>
<comment type="caution">
    <text evidence="2">The sequence shown here is derived from an EMBL/GenBank/DDBJ whole genome shotgun (WGS) entry which is preliminary data.</text>
</comment>